<proteinExistence type="predicted"/>
<name>A0A9P0G1K0_BEMTA</name>
<dbReference type="Pfam" id="PF09372">
    <property type="entry name" value="PRANC"/>
    <property type="match status" value="1"/>
</dbReference>
<evidence type="ECO:0000256" key="2">
    <source>
        <dbReference type="ARBA" id="ARBA00023043"/>
    </source>
</evidence>
<dbReference type="SMART" id="SM00248">
    <property type="entry name" value="ANK"/>
    <property type="match status" value="12"/>
</dbReference>
<feature type="repeat" description="ANK" evidence="3">
    <location>
        <begin position="897"/>
        <end position="929"/>
    </location>
</feature>
<feature type="repeat" description="ANK" evidence="3">
    <location>
        <begin position="635"/>
        <end position="667"/>
    </location>
</feature>
<feature type="repeat" description="ANK" evidence="3">
    <location>
        <begin position="735"/>
        <end position="767"/>
    </location>
</feature>
<feature type="repeat" description="ANK" evidence="3">
    <location>
        <begin position="597"/>
        <end position="629"/>
    </location>
</feature>
<dbReference type="AlphaFoldDB" id="A0A9P0G1K0"/>
<dbReference type="PROSITE" id="PS50088">
    <property type="entry name" value="ANK_REPEAT"/>
    <property type="match status" value="8"/>
</dbReference>
<evidence type="ECO:0000256" key="3">
    <source>
        <dbReference type="PROSITE-ProRule" id="PRU00023"/>
    </source>
</evidence>
<evidence type="ECO:0000313" key="6">
    <source>
        <dbReference type="EMBL" id="CAH0777981.1"/>
    </source>
</evidence>
<dbReference type="EMBL" id="OU963870">
    <property type="protein sequence ID" value="CAH0777981.1"/>
    <property type="molecule type" value="Genomic_DNA"/>
</dbReference>
<dbReference type="SUPFAM" id="SSF48403">
    <property type="entry name" value="Ankyrin repeat"/>
    <property type="match status" value="2"/>
</dbReference>
<feature type="region of interest" description="Disordered" evidence="4">
    <location>
        <begin position="216"/>
        <end position="254"/>
    </location>
</feature>
<feature type="compositionally biased region" description="Basic and acidic residues" evidence="4">
    <location>
        <begin position="216"/>
        <end position="243"/>
    </location>
</feature>
<dbReference type="Proteomes" id="UP001152759">
    <property type="component" value="Chromosome 9"/>
</dbReference>
<feature type="repeat" description="ANK" evidence="3">
    <location>
        <begin position="528"/>
        <end position="560"/>
    </location>
</feature>
<evidence type="ECO:0000313" key="7">
    <source>
        <dbReference type="Proteomes" id="UP001152759"/>
    </source>
</evidence>
<organism evidence="6 7">
    <name type="scientific">Bemisia tabaci</name>
    <name type="common">Sweetpotato whitefly</name>
    <name type="synonym">Aleurodes tabaci</name>
    <dbReference type="NCBI Taxonomy" id="7038"/>
    <lineage>
        <taxon>Eukaryota</taxon>
        <taxon>Metazoa</taxon>
        <taxon>Ecdysozoa</taxon>
        <taxon>Arthropoda</taxon>
        <taxon>Hexapoda</taxon>
        <taxon>Insecta</taxon>
        <taxon>Pterygota</taxon>
        <taxon>Neoptera</taxon>
        <taxon>Paraneoptera</taxon>
        <taxon>Hemiptera</taxon>
        <taxon>Sternorrhyncha</taxon>
        <taxon>Aleyrodoidea</taxon>
        <taxon>Aleyrodidae</taxon>
        <taxon>Aleyrodinae</taxon>
        <taxon>Bemisia</taxon>
    </lineage>
</organism>
<feature type="compositionally biased region" description="Pro residues" evidence="4">
    <location>
        <begin position="344"/>
        <end position="356"/>
    </location>
</feature>
<feature type="region of interest" description="Disordered" evidence="4">
    <location>
        <begin position="273"/>
        <end position="295"/>
    </location>
</feature>
<feature type="region of interest" description="Disordered" evidence="4">
    <location>
        <begin position="1"/>
        <end position="64"/>
    </location>
</feature>
<sequence>MRSFRNRQAEMQRRMSAARGRNEDDVRERDLDQVPERDLDQEPGRDLDQEPERDLDQEPERDRELDRERILQRYIIVERDLSLERDLDRERDYEVAGLPFDQPIRRLTYDRMRRRLRIREIGRERPDLGEPRGQMEDDERERPRDHGRERPRDHERERPRDHDREPEAAMGDLLQNGGLLQPGRNEGPNARELAELLFNVQRVGRDHAHMYPWRLNHNDDRERPRNDERDLDRERDADHEPERPFFPPFPPLLDRPLYLPQRQEHRHQMRGLLAEFPRPRGPPFQDNPGDEERNPPIEILRVGLLGPHLAGPRSGRDDRIRRIQEDLAQDEDDFIRRMQDWPPRQDPVPAPCPRSSPPRARSSPPPSEVMTAPSEPGRTTAAQCLILVVDECEGHALEGYVLFAQDEQIALPSVCRLFNANGLQILVNGDSYPTLEAAVAVGRVEVIEMLVTEGTLGPSGAVTPEPRAHVENHNRRWVDKLLDLNEIVQYEAEFCCFHEIRSAVDRDNLEPLSNMLARGPDIRHRYPKGGTLLHLAVNRSDEPLVRLLLDKGASVNAQRSDRSTALHLAAHKGHEGIFRLLLSGGANVNVTMTGSKAGSTPLHLAAANGHLKIVEELLLQGADINAAAFSDTSLGGATALHMALEKYQPEIVELLLEKGANVNATAFFDKTALLLAVEVGRLDIVETILSRRPSLHDPSNECAYRLAITSPGENFAAITNRLTEYGFTVGPADVGEKDLLHGAIRKNQLEVVRMLLYHGTDVDEMNGNGFSALTPLHAAAQAGGEGVLRMLLTCGANVNALNGQGKTPIFEAVAFENLTAIKLFLAYNASIHDIPTYLITACQKGLEDIVKKLLERGADANVRNNQGETPLFICTKNARVVRNLLRYGARVDVTSIFNRTPLHEACAHGTAEVVEILLRNGADVESLCDMSRTPIFYAAQRWELGTLRILGRFNARIDHRDREHKTIFNHSTTRGRSPTGPSEKPLETLLNYYLTSPHVVTLIQERQRVVPPLPPPFRHDPNRTPQDFHQAVLTARSHSVCILKLERHAFKMKGTGLFFVDKSLSDMSLYSRGFLEECRAEIEQMKAKAIGKTFVSFYDILVQDENQLARYARNESIVNALNSTLCATFPIYEDHLKSQFEKGMLRKDFLSRCVPICDWMFNAHSPLPYEVKERILTYLSNKDLGHLIYTSRLKRVFS</sequence>
<dbReference type="InterPro" id="IPR036770">
    <property type="entry name" value="Ankyrin_rpt-contain_sf"/>
</dbReference>
<accession>A0A9P0G1K0</accession>
<evidence type="ECO:0000256" key="1">
    <source>
        <dbReference type="ARBA" id="ARBA00022737"/>
    </source>
</evidence>
<dbReference type="InterPro" id="IPR050889">
    <property type="entry name" value="Dendritic_Spine_Reg/Scaffold"/>
</dbReference>
<feature type="region of interest" description="Disordered" evidence="4">
    <location>
        <begin position="125"/>
        <end position="166"/>
    </location>
</feature>
<reference evidence="6" key="1">
    <citation type="submission" date="2021-12" db="EMBL/GenBank/DDBJ databases">
        <authorList>
            <person name="King R."/>
        </authorList>
    </citation>
    <scope>NUCLEOTIDE SEQUENCE</scope>
</reference>
<dbReference type="PANTHER" id="PTHR24166:SF48">
    <property type="entry name" value="PROTEIN VAPYRIN"/>
    <property type="match status" value="1"/>
</dbReference>
<dbReference type="PANTHER" id="PTHR24166">
    <property type="entry name" value="ROLLING PEBBLES, ISOFORM B"/>
    <property type="match status" value="1"/>
</dbReference>
<feature type="compositionally biased region" description="Basic and acidic residues" evidence="4">
    <location>
        <begin position="20"/>
        <end position="64"/>
    </location>
</feature>
<dbReference type="Gene3D" id="1.25.40.20">
    <property type="entry name" value="Ankyrin repeat-containing domain"/>
    <property type="match status" value="3"/>
</dbReference>
<dbReference type="Pfam" id="PF12796">
    <property type="entry name" value="Ank_2"/>
    <property type="match status" value="3"/>
</dbReference>
<gene>
    <name evidence="6" type="ORF">BEMITA_LOCUS13858</name>
</gene>
<dbReference type="PROSITE" id="PS50297">
    <property type="entry name" value="ANK_REP_REGION"/>
    <property type="match status" value="8"/>
</dbReference>
<keyword evidence="1" id="KW-0677">Repeat</keyword>
<feature type="domain" description="PRANC" evidence="5">
    <location>
        <begin position="1095"/>
        <end position="1188"/>
    </location>
</feature>
<feature type="repeat" description="ANK" evidence="3">
    <location>
        <begin position="833"/>
        <end position="865"/>
    </location>
</feature>
<dbReference type="PRINTS" id="PR01415">
    <property type="entry name" value="ANKYRIN"/>
</dbReference>
<protein>
    <recommendedName>
        <fullName evidence="5">PRANC domain-containing protein</fullName>
    </recommendedName>
</protein>
<dbReference type="InterPro" id="IPR002110">
    <property type="entry name" value="Ankyrin_rpt"/>
</dbReference>
<evidence type="ECO:0000256" key="4">
    <source>
        <dbReference type="SAM" id="MobiDB-lite"/>
    </source>
</evidence>
<feature type="repeat" description="ANK" evidence="3">
    <location>
        <begin position="561"/>
        <end position="593"/>
    </location>
</feature>
<dbReference type="InterPro" id="IPR018272">
    <property type="entry name" value="PRANC_domain"/>
</dbReference>
<keyword evidence="7" id="KW-1185">Reference proteome</keyword>
<dbReference type="Pfam" id="PF00023">
    <property type="entry name" value="Ank"/>
    <property type="match status" value="2"/>
</dbReference>
<feature type="repeat" description="ANK" evidence="3">
    <location>
        <begin position="771"/>
        <end position="803"/>
    </location>
</feature>
<feature type="region of interest" description="Disordered" evidence="4">
    <location>
        <begin position="339"/>
        <end position="376"/>
    </location>
</feature>
<keyword evidence="2 3" id="KW-0040">ANK repeat</keyword>
<feature type="compositionally biased region" description="Pro residues" evidence="4">
    <location>
        <begin position="244"/>
        <end position="253"/>
    </location>
</feature>
<evidence type="ECO:0000259" key="5">
    <source>
        <dbReference type="Pfam" id="PF09372"/>
    </source>
</evidence>